<reference evidence="7 8" key="1">
    <citation type="journal article" date="2011" name="J. Gen. Appl. Microbiol.">
        <title>Draft genome sequencing of the enigmatic basidiomycete Mixia osmundae.</title>
        <authorList>
            <person name="Nishida H."/>
            <person name="Nagatsuka Y."/>
            <person name="Sugiyama J."/>
        </authorList>
    </citation>
    <scope>NUCLEOTIDE SEQUENCE [LARGE SCALE GENOMIC DNA]</scope>
    <source>
        <strain evidence="8">CBS 9802 / IAM 14324 / JCM 22182 / KY 12970</strain>
    </source>
</reference>
<dbReference type="InterPro" id="IPR016024">
    <property type="entry name" value="ARM-type_fold"/>
</dbReference>
<feature type="domain" description="Pre-rRNA-processing protein RIX1 N-terminal" evidence="6">
    <location>
        <begin position="18"/>
        <end position="214"/>
    </location>
</feature>
<dbReference type="SUPFAM" id="SSF48371">
    <property type="entry name" value="ARM repeat"/>
    <property type="match status" value="1"/>
</dbReference>
<dbReference type="RefSeq" id="XP_014570627.1">
    <property type="nucleotide sequence ID" value="XM_014715141.1"/>
</dbReference>
<dbReference type="STRING" id="764103.G7E3X5"/>
<dbReference type="Proteomes" id="UP000009131">
    <property type="component" value="Unassembled WGS sequence"/>
</dbReference>
<evidence type="ECO:0000259" key="6">
    <source>
        <dbReference type="Pfam" id="PF08167"/>
    </source>
</evidence>
<evidence type="ECO:0000256" key="3">
    <source>
        <dbReference type="ARBA" id="ARBA00021502"/>
    </source>
</evidence>
<dbReference type="OrthoDB" id="20900at2759"/>
<evidence type="ECO:0000313" key="8">
    <source>
        <dbReference type="Proteomes" id="UP000009131"/>
    </source>
</evidence>
<name>G7E3X5_MIXOS</name>
<dbReference type="GO" id="GO:0006364">
    <property type="term" value="P:rRNA processing"/>
    <property type="evidence" value="ECO:0007669"/>
    <property type="project" value="TreeGrafter"/>
</dbReference>
<dbReference type="eggNOG" id="ENOG502SAK5">
    <property type="taxonomic scope" value="Eukaryota"/>
</dbReference>
<dbReference type="EMBL" id="BABT02000126">
    <property type="protein sequence ID" value="GAA97535.1"/>
    <property type="molecule type" value="Genomic_DNA"/>
</dbReference>
<dbReference type="Pfam" id="PF08167">
    <property type="entry name" value="RIX1"/>
    <property type="match status" value="1"/>
</dbReference>
<reference evidence="7 8" key="2">
    <citation type="journal article" date="2012" name="Open Biol.">
        <title>Characteristics of nucleosomes and linker DNA regions on the genome of the basidiomycete Mixia osmundae revealed by mono- and dinucleosome mapping.</title>
        <authorList>
            <person name="Nishida H."/>
            <person name="Kondo S."/>
            <person name="Matsumoto T."/>
            <person name="Suzuki Y."/>
            <person name="Yoshikawa H."/>
            <person name="Taylor T.D."/>
            <person name="Sugiyama J."/>
        </authorList>
    </citation>
    <scope>NUCLEOTIDE SEQUENCE [LARGE SCALE GENOMIC DNA]</scope>
    <source>
        <strain evidence="8">CBS 9802 / IAM 14324 / JCM 22182 / KY 12970</strain>
    </source>
</reference>
<evidence type="ECO:0000256" key="4">
    <source>
        <dbReference type="ARBA" id="ARBA00023242"/>
    </source>
</evidence>
<keyword evidence="4" id="KW-0539">Nucleus</keyword>
<evidence type="ECO:0000256" key="1">
    <source>
        <dbReference type="ARBA" id="ARBA00004123"/>
    </source>
</evidence>
<dbReference type="InParanoid" id="G7E3X5"/>
<comment type="subcellular location">
    <subcellularLocation>
        <location evidence="1">Nucleus</location>
    </subcellularLocation>
</comment>
<dbReference type="GO" id="GO:0005634">
    <property type="term" value="C:nucleus"/>
    <property type="evidence" value="ECO:0007669"/>
    <property type="project" value="UniProtKB-SubCell"/>
</dbReference>
<dbReference type="PANTHER" id="PTHR34105:SF1">
    <property type="entry name" value="PROLINE-, GLUTAMIC ACID- AND LEUCINE-RICH PROTEIN 1"/>
    <property type="match status" value="1"/>
</dbReference>
<comment type="similarity">
    <text evidence="2">Belongs to the RIX1/PELP1 family.</text>
</comment>
<gene>
    <name evidence="7" type="primary">Mo04213</name>
    <name evidence="7" type="ORF">E5Q_04213</name>
</gene>
<evidence type="ECO:0000256" key="5">
    <source>
        <dbReference type="SAM" id="MobiDB-lite"/>
    </source>
</evidence>
<comment type="caution">
    <text evidence="7">The sequence shown here is derived from an EMBL/GenBank/DDBJ whole genome shotgun (WGS) entry which is preliminary data.</text>
</comment>
<evidence type="ECO:0000256" key="2">
    <source>
        <dbReference type="ARBA" id="ARBA00010511"/>
    </source>
</evidence>
<proteinExistence type="inferred from homology"/>
<accession>G7E3X5</accession>
<feature type="compositionally biased region" description="Acidic residues" evidence="5">
    <location>
        <begin position="775"/>
        <end position="786"/>
    </location>
</feature>
<keyword evidence="8" id="KW-1185">Reference proteome</keyword>
<feature type="region of interest" description="Disordered" evidence="5">
    <location>
        <begin position="729"/>
        <end position="786"/>
    </location>
</feature>
<sequence>MAREPERQALATAQLAVLLSHYLATDSAAGSSADLIEQAVLQGRLIAAASAEDPSLAEPVLQRWSLRLTSLLQSSRGASARALGLKLCATSVRQSETFLLRQGKTLLTSCMSALTARDTAPQVLSGALQLSHLLFEASRHLQEFSREVTNAPAVRKLAESAIKLSSSTDAHPSVRIEAAETVANLLSRHAAALRPLANDIQQTAIHLICSSDESLSPAGSLLLAKLYLTASASGASNAWRKTVEGLVACIEALLPGIVTTLNDYSVYYAIQPLAMPLVEPDAAIASSAFALPEAGLLRLERLILALRTIFRQPTLLAVAVPVEPLVNLVYRLLSYNLQTRVKPNSDPGLHAFELGLLPRLHRSACALLAQLSLGLSSHLCRHSGRLLTTLSQVASTYAIAAPGRSMLYRTADLLLSSCPVDPDECARSGSHLLRLALQDIAAMRSPPEAETKPEVKVNGHSNSRQAKRARLFETDQTFSTKPKNMLENVASAEAALQACNGILTSVALLLEPKVLHTTLRLLISLVLPPSFLAITPVPSPDVQSAYDWALAHSTGLRPLILQCLVTLLPLVTRDLSGYIDHLTKVLRACANANDLELRQIALSGLTRLELIVQPRLPPRPTNEASELMRADRWGGELSQVDDDLVVEKEAAPMQPNRPAYVDSTSAAEPAAPVNQFQKQEATPFVLSAAVTSTALPRTLYGRSLESTTQQLDQDEPAKAVELAEQEPGDATLLAPTEPASAASSVALGKRRDRSPVAAPAALDEDSDGPIPEIFMSDEDMSEAGSP</sequence>
<dbReference type="HOGENOM" id="CLU_356808_0_0_1"/>
<protein>
    <recommendedName>
        <fullName evidence="3">Pre-rRNA-processing protein RIX1</fullName>
    </recommendedName>
</protein>
<dbReference type="AlphaFoldDB" id="G7E3X5"/>
<dbReference type="OMA" id="MLECAQS"/>
<evidence type="ECO:0000313" key="7">
    <source>
        <dbReference type="EMBL" id="GAA97535.1"/>
    </source>
</evidence>
<dbReference type="PANTHER" id="PTHR34105">
    <property type="entry name" value="PROLINE-, GLUTAMIC ACID- AND LEUCINE-RICH PROTEIN 1"/>
    <property type="match status" value="1"/>
</dbReference>
<organism evidence="7 8">
    <name type="scientific">Mixia osmundae (strain CBS 9802 / IAM 14324 / JCM 22182 / KY 12970)</name>
    <dbReference type="NCBI Taxonomy" id="764103"/>
    <lineage>
        <taxon>Eukaryota</taxon>
        <taxon>Fungi</taxon>
        <taxon>Dikarya</taxon>
        <taxon>Basidiomycota</taxon>
        <taxon>Pucciniomycotina</taxon>
        <taxon>Mixiomycetes</taxon>
        <taxon>Mixiales</taxon>
        <taxon>Mixiaceae</taxon>
        <taxon>Mixia</taxon>
    </lineage>
</organism>
<dbReference type="InterPro" id="IPR012583">
    <property type="entry name" value="RIX1_N"/>
</dbReference>